<dbReference type="InterPro" id="IPR014720">
    <property type="entry name" value="dsRBD_dom"/>
</dbReference>
<feature type="region of interest" description="Disordered" evidence="2">
    <location>
        <begin position="190"/>
        <end position="212"/>
    </location>
</feature>
<dbReference type="PANTHER" id="PTHR10910:SF145">
    <property type="entry name" value="DOUBLE-STRANDED RNA-SPECIFIC ADENOSINE DEAMINASE-LIKE"/>
    <property type="match status" value="1"/>
</dbReference>
<reference evidence="5" key="1">
    <citation type="journal article" date="2023" name="Mol. Biol. Evol.">
        <title>Third-Generation Sequencing Reveals the Adaptive Role of the Epigenome in Three Deep-Sea Polychaetes.</title>
        <authorList>
            <person name="Perez M."/>
            <person name="Aroh O."/>
            <person name="Sun Y."/>
            <person name="Lan Y."/>
            <person name="Juniper S.K."/>
            <person name="Young C.R."/>
            <person name="Angers B."/>
            <person name="Qian P.Y."/>
        </authorList>
    </citation>
    <scope>NUCLEOTIDE SEQUENCE</scope>
    <source>
        <strain evidence="5">R07B-5</strain>
    </source>
</reference>
<feature type="region of interest" description="Disordered" evidence="2">
    <location>
        <begin position="1"/>
        <end position="22"/>
    </location>
</feature>
<name>A0AAD9UG74_RIDPI</name>
<dbReference type="PROSITE" id="PS50141">
    <property type="entry name" value="A_DEAMIN_EDITASE"/>
    <property type="match status" value="1"/>
</dbReference>
<dbReference type="GO" id="GO:0006396">
    <property type="term" value="P:RNA processing"/>
    <property type="evidence" value="ECO:0007669"/>
    <property type="project" value="InterPro"/>
</dbReference>
<dbReference type="Pfam" id="PF00035">
    <property type="entry name" value="dsrm"/>
    <property type="match status" value="2"/>
</dbReference>
<keyword evidence="6" id="KW-1185">Reference proteome</keyword>
<dbReference type="GO" id="GO:0005730">
    <property type="term" value="C:nucleolus"/>
    <property type="evidence" value="ECO:0007669"/>
    <property type="project" value="TreeGrafter"/>
</dbReference>
<sequence>MSSQEGQPGSLRPPKSLPKCLPPKHQAQLIATQGVGRGRGILEQTAASLQVDPMVGVMRHAQKPVTDYEARSKAQQKYIPGLNQRPVDEPVEMKPKPKKVSPALIQGFMDGSKNAVSALMEYAATMKLPVEFRETCVEMAPGVSTLLAQFANVCTLDGHVYPQGVGRTKKDAKTNAAKVAFSIVLGLREDDTQQTGGKNPTAAPPAGPTGGVVEAKSQAPHVTSTGGPDKNPLFVIHQYCQAKGLNFTVEVSDKAGPQGFCAVVHVNREQLAMSYAQSKKEAKRRAAEEAMMKMMAYEKPSAREEEGTHFDEMAKLAHRSFQRLANETPEYKEARKKLAAFILKRSEHDKGEVVAMATGSVCLTAENLCEDGRTLSDCHAIVIARRAFLKYLHKEVKLFYEGNFAESIFEQRGGGKKLLMKDHVSVHMYCSTAPCGDGSVFTASENTMLSDKELDLICEGVHYPTFTDQGQGQLRVKTSTGRGTSATRDHSQVQRLDDLRQGQPLVTMSCSDKLLKWNVLGLQGALLSHFLEPIYLNSITLGHLYTQGHIVRAVCCRVDDNIAAYLPPGFSLRHPYVGRVTIYLPQSGTDNLFNHSINWCGADKQIEIIDGHRGKCVDRSPFKTGTTGASRLCKAGFLFRFNELAKLSQEPSLLSLATYHEAKQASVDYQTAKTTLYNHIASNGFGHWIKKPREIEMITK</sequence>
<protein>
    <submittedName>
        <fullName evidence="5">Uncharacterized protein</fullName>
    </submittedName>
</protein>
<dbReference type="GO" id="GO:0006382">
    <property type="term" value="P:adenosine to inosine editing"/>
    <property type="evidence" value="ECO:0007669"/>
    <property type="project" value="TreeGrafter"/>
</dbReference>
<dbReference type="SUPFAM" id="SSF54768">
    <property type="entry name" value="dsRNA-binding domain-like"/>
    <property type="match status" value="2"/>
</dbReference>
<accession>A0AAD9UG74</accession>
<dbReference type="GO" id="GO:0008251">
    <property type="term" value="F:tRNA-specific adenosine deaminase activity"/>
    <property type="evidence" value="ECO:0007669"/>
    <property type="project" value="TreeGrafter"/>
</dbReference>
<keyword evidence="1" id="KW-0694">RNA-binding</keyword>
<dbReference type="SMART" id="SM00552">
    <property type="entry name" value="ADEAMc"/>
    <property type="match status" value="1"/>
</dbReference>
<dbReference type="PANTHER" id="PTHR10910">
    <property type="entry name" value="EUKARYOTE SPECIFIC DSRNA BINDING PROTEIN"/>
    <property type="match status" value="1"/>
</dbReference>
<dbReference type="Proteomes" id="UP001209878">
    <property type="component" value="Unassembled WGS sequence"/>
</dbReference>
<dbReference type="InterPro" id="IPR002466">
    <property type="entry name" value="A_deamin"/>
</dbReference>
<evidence type="ECO:0000313" key="6">
    <source>
        <dbReference type="Proteomes" id="UP001209878"/>
    </source>
</evidence>
<dbReference type="EMBL" id="JAODUO010000143">
    <property type="protein sequence ID" value="KAK2188120.1"/>
    <property type="molecule type" value="Genomic_DNA"/>
</dbReference>
<dbReference type="GO" id="GO:0005737">
    <property type="term" value="C:cytoplasm"/>
    <property type="evidence" value="ECO:0007669"/>
    <property type="project" value="TreeGrafter"/>
</dbReference>
<evidence type="ECO:0000256" key="1">
    <source>
        <dbReference type="PROSITE-ProRule" id="PRU00266"/>
    </source>
</evidence>
<proteinExistence type="predicted"/>
<dbReference type="GO" id="GO:0003725">
    <property type="term" value="F:double-stranded RNA binding"/>
    <property type="evidence" value="ECO:0007669"/>
    <property type="project" value="TreeGrafter"/>
</dbReference>
<dbReference type="CDD" id="cd19905">
    <property type="entry name" value="DSRM_ADAD1"/>
    <property type="match status" value="1"/>
</dbReference>
<evidence type="ECO:0000259" key="4">
    <source>
        <dbReference type="PROSITE" id="PS50141"/>
    </source>
</evidence>
<feature type="domain" description="DRBM" evidence="3">
    <location>
        <begin position="114"/>
        <end position="186"/>
    </location>
</feature>
<gene>
    <name evidence="5" type="ORF">NP493_141g04021</name>
</gene>
<evidence type="ECO:0000259" key="3">
    <source>
        <dbReference type="PROSITE" id="PS50137"/>
    </source>
</evidence>
<evidence type="ECO:0000313" key="5">
    <source>
        <dbReference type="EMBL" id="KAK2188120.1"/>
    </source>
</evidence>
<dbReference type="Pfam" id="PF02137">
    <property type="entry name" value="A_deamin"/>
    <property type="match status" value="1"/>
</dbReference>
<dbReference type="AlphaFoldDB" id="A0AAD9UG74"/>
<comment type="caution">
    <text evidence="5">The sequence shown here is derived from an EMBL/GenBank/DDBJ whole genome shotgun (WGS) entry which is preliminary data.</text>
</comment>
<feature type="domain" description="DRBM" evidence="3">
    <location>
        <begin position="231"/>
        <end position="296"/>
    </location>
</feature>
<feature type="domain" description="A to I editase" evidence="4">
    <location>
        <begin position="355"/>
        <end position="698"/>
    </location>
</feature>
<dbReference type="GO" id="GO:0003726">
    <property type="term" value="F:double-stranded RNA adenosine deaminase activity"/>
    <property type="evidence" value="ECO:0007669"/>
    <property type="project" value="TreeGrafter"/>
</dbReference>
<organism evidence="5 6">
    <name type="scientific">Ridgeia piscesae</name>
    <name type="common">Tubeworm</name>
    <dbReference type="NCBI Taxonomy" id="27915"/>
    <lineage>
        <taxon>Eukaryota</taxon>
        <taxon>Metazoa</taxon>
        <taxon>Spiralia</taxon>
        <taxon>Lophotrochozoa</taxon>
        <taxon>Annelida</taxon>
        <taxon>Polychaeta</taxon>
        <taxon>Sedentaria</taxon>
        <taxon>Canalipalpata</taxon>
        <taxon>Sabellida</taxon>
        <taxon>Siboglinidae</taxon>
        <taxon>Ridgeia</taxon>
    </lineage>
</organism>
<dbReference type="InterPro" id="IPR044455">
    <property type="entry name" value="ADAD1_DSRM"/>
</dbReference>
<dbReference type="SMART" id="SM00358">
    <property type="entry name" value="DSRM"/>
    <property type="match status" value="2"/>
</dbReference>
<dbReference type="PROSITE" id="PS50137">
    <property type="entry name" value="DS_RBD"/>
    <property type="match status" value="2"/>
</dbReference>
<dbReference type="Gene3D" id="3.30.160.20">
    <property type="match status" value="2"/>
</dbReference>
<evidence type="ECO:0000256" key="2">
    <source>
        <dbReference type="SAM" id="MobiDB-lite"/>
    </source>
</evidence>